<evidence type="ECO:0000313" key="4">
    <source>
        <dbReference type="EMBL" id="KAK9802831.1"/>
    </source>
</evidence>
<dbReference type="Gene3D" id="2.60.120.620">
    <property type="entry name" value="q2cbj1_9rhob like domain"/>
    <property type="match status" value="1"/>
</dbReference>
<proteinExistence type="predicted"/>
<organism evidence="4 5">
    <name type="scientific">Symbiochloris irregularis</name>
    <dbReference type="NCBI Taxonomy" id="706552"/>
    <lineage>
        <taxon>Eukaryota</taxon>
        <taxon>Viridiplantae</taxon>
        <taxon>Chlorophyta</taxon>
        <taxon>core chlorophytes</taxon>
        <taxon>Trebouxiophyceae</taxon>
        <taxon>Trebouxiales</taxon>
        <taxon>Trebouxiaceae</taxon>
        <taxon>Symbiochloris</taxon>
    </lineage>
</organism>
<comment type="caution">
    <text evidence="4">The sequence shown here is derived from an EMBL/GenBank/DDBJ whole genome shotgun (WGS) entry which is preliminary data.</text>
</comment>
<keyword evidence="2" id="KW-0479">Metal-binding</keyword>
<keyword evidence="5" id="KW-1185">Reference proteome</keyword>
<dbReference type="Pfam" id="PF05721">
    <property type="entry name" value="PhyH"/>
    <property type="match status" value="1"/>
</dbReference>
<comment type="cofactor">
    <cofactor evidence="1">
        <name>Fe cation</name>
        <dbReference type="ChEBI" id="CHEBI:24875"/>
    </cofactor>
</comment>
<accession>A0AAW1P2J3</accession>
<dbReference type="Proteomes" id="UP001465755">
    <property type="component" value="Unassembled WGS sequence"/>
</dbReference>
<dbReference type="PANTHER" id="PTHR20883">
    <property type="entry name" value="PHYTANOYL-COA DIOXYGENASE DOMAIN CONTAINING 1"/>
    <property type="match status" value="1"/>
</dbReference>
<evidence type="ECO:0000256" key="2">
    <source>
        <dbReference type="ARBA" id="ARBA00022723"/>
    </source>
</evidence>
<protein>
    <recommendedName>
        <fullName evidence="6">Phytanoyl-CoA dioxygenase</fullName>
    </recommendedName>
</protein>
<dbReference type="InterPro" id="IPR008775">
    <property type="entry name" value="Phytyl_CoA_dOase-like"/>
</dbReference>
<dbReference type="PANTHER" id="PTHR20883:SF15">
    <property type="entry name" value="PHYTANOYL-COA DIOXYGENASE DOMAIN-CONTAINING PROTEIN 1"/>
    <property type="match status" value="1"/>
</dbReference>
<sequence>MLSDQQVQQYERDGYLVVPNFATAEETKQLRDRALQLVAGFEPNTKAIFSTKNQKATTNQYFMDSGSNISFFFEEQAHDKQGNLRQAKELSINKIGHAMHDLDPVFRSFSRSDRVARLLESLHYRRPLPVQSMFIFKQPKIGGEVVPHQDSTFLYTDPPTVVGLWWALEDATVDNGCLFTLPGSHREGPARRMLTTEDREGVTFDKDAPAWDLQDFVPVEVKAGSLVLLHGANVHYSNENSSGISRHAYSVHVCEGAGDVSWAADNWMQRRPELPFEPLYDHSAAVPA</sequence>
<dbReference type="AlphaFoldDB" id="A0AAW1P2J3"/>
<gene>
    <name evidence="4" type="ORF">WJX73_003968</name>
</gene>
<name>A0AAW1P2J3_9CHLO</name>
<evidence type="ECO:0000256" key="1">
    <source>
        <dbReference type="ARBA" id="ARBA00001962"/>
    </source>
</evidence>
<evidence type="ECO:0008006" key="6">
    <source>
        <dbReference type="Google" id="ProtNLM"/>
    </source>
</evidence>
<reference evidence="4 5" key="1">
    <citation type="journal article" date="2024" name="Nat. Commun.">
        <title>Phylogenomics reveals the evolutionary origins of lichenization in chlorophyte algae.</title>
        <authorList>
            <person name="Puginier C."/>
            <person name="Libourel C."/>
            <person name="Otte J."/>
            <person name="Skaloud P."/>
            <person name="Haon M."/>
            <person name="Grisel S."/>
            <person name="Petersen M."/>
            <person name="Berrin J.G."/>
            <person name="Delaux P.M."/>
            <person name="Dal Grande F."/>
            <person name="Keller J."/>
        </authorList>
    </citation>
    <scope>NUCLEOTIDE SEQUENCE [LARGE SCALE GENOMIC DNA]</scope>
    <source>
        <strain evidence="4 5">SAG 2036</strain>
    </source>
</reference>
<dbReference type="GO" id="GO:0046872">
    <property type="term" value="F:metal ion binding"/>
    <property type="evidence" value="ECO:0007669"/>
    <property type="project" value="UniProtKB-KW"/>
</dbReference>
<evidence type="ECO:0000256" key="3">
    <source>
        <dbReference type="ARBA" id="ARBA00023004"/>
    </source>
</evidence>
<dbReference type="EMBL" id="JALJOQ010000066">
    <property type="protein sequence ID" value="KAK9802831.1"/>
    <property type="molecule type" value="Genomic_DNA"/>
</dbReference>
<keyword evidence="3" id="KW-0408">Iron</keyword>
<dbReference type="SUPFAM" id="SSF51197">
    <property type="entry name" value="Clavaminate synthase-like"/>
    <property type="match status" value="1"/>
</dbReference>
<evidence type="ECO:0000313" key="5">
    <source>
        <dbReference type="Proteomes" id="UP001465755"/>
    </source>
</evidence>